<dbReference type="Proteomes" id="UP000741360">
    <property type="component" value="Unassembled WGS sequence"/>
</dbReference>
<dbReference type="GO" id="GO:0005886">
    <property type="term" value="C:plasma membrane"/>
    <property type="evidence" value="ECO:0007669"/>
    <property type="project" value="InterPro"/>
</dbReference>
<sequence length="258" mass="29131">MFELLFSGPVLIIILAMLVMSAIKVLREYERGVIFRLGRFLKSKGPGLIIVWPVIDRMVKISLRLIALDVPPQDVITRDNVSVKVSAVIYFRVVIPDKAVIQVEDYLYATSQLAQTTLRSVLGQAELDDLLAEREKINAHLQEILDKHTDPWGIKISNVEVKHVDLPQEMQRAIAKQAEAERERRAKVIHAEGEFQASQKLAEAAEIIGRQPAAIQLRFLQTLTEVATENNSTVIFPIPIDLFDPLIGAMRRVRDQQP</sequence>
<dbReference type="SUPFAM" id="SSF117892">
    <property type="entry name" value="Band 7/SPFH domain"/>
    <property type="match status" value="1"/>
</dbReference>
<protein>
    <submittedName>
        <fullName evidence="5">Slipin family protein</fullName>
    </submittedName>
</protein>
<evidence type="ECO:0000256" key="3">
    <source>
        <dbReference type="SAM" id="Phobius"/>
    </source>
</evidence>
<dbReference type="Gene3D" id="3.30.479.30">
    <property type="entry name" value="Band 7 domain"/>
    <property type="match status" value="1"/>
</dbReference>
<dbReference type="PRINTS" id="PR00721">
    <property type="entry name" value="STOMATIN"/>
</dbReference>
<evidence type="ECO:0000259" key="4">
    <source>
        <dbReference type="SMART" id="SM00244"/>
    </source>
</evidence>
<dbReference type="InterPro" id="IPR001972">
    <property type="entry name" value="Stomatin_HflK_fam"/>
</dbReference>
<dbReference type="AlphaFoldDB" id="A0A932GP22"/>
<dbReference type="EMBL" id="JACPSX010000113">
    <property type="protein sequence ID" value="MBI3014698.1"/>
    <property type="molecule type" value="Genomic_DNA"/>
</dbReference>
<keyword evidence="3" id="KW-0812">Transmembrane</keyword>
<dbReference type="FunFam" id="3.30.479.30:FF:000004">
    <property type="entry name" value="Putative membrane protease family, stomatin"/>
    <property type="match status" value="1"/>
</dbReference>
<gene>
    <name evidence="5" type="ORF">HYY65_06505</name>
</gene>
<dbReference type="Gene3D" id="6.10.250.2090">
    <property type="match status" value="1"/>
</dbReference>
<dbReference type="InterPro" id="IPR043202">
    <property type="entry name" value="Band-7_stomatin-like"/>
</dbReference>
<evidence type="ECO:0000313" key="6">
    <source>
        <dbReference type="Proteomes" id="UP000741360"/>
    </source>
</evidence>
<feature type="transmembrane region" description="Helical" evidence="3">
    <location>
        <begin position="6"/>
        <end position="26"/>
    </location>
</feature>
<dbReference type="PANTHER" id="PTHR10264">
    <property type="entry name" value="BAND 7 PROTEIN-RELATED"/>
    <property type="match status" value="1"/>
</dbReference>
<dbReference type="GO" id="GO:0098552">
    <property type="term" value="C:side of membrane"/>
    <property type="evidence" value="ECO:0007669"/>
    <property type="project" value="UniProtKB-ARBA"/>
</dbReference>
<organism evidence="5 6">
    <name type="scientific">Tectimicrobiota bacterium</name>
    <dbReference type="NCBI Taxonomy" id="2528274"/>
    <lineage>
        <taxon>Bacteria</taxon>
        <taxon>Pseudomonadati</taxon>
        <taxon>Nitrospinota/Tectimicrobiota group</taxon>
        <taxon>Candidatus Tectimicrobiota</taxon>
    </lineage>
</organism>
<evidence type="ECO:0000256" key="2">
    <source>
        <dbReference type="ARBA" id="ARBA00008164"/>
    </source>
</evidence>
<reference evidence="5" key="1">
    <citation type="submission" date="2020-07" db="EMBL/GenBank/DDBJ databases">
        <title>Huge and variable diversity of episymbiotic CPR bacteria and DPANN archaea in groundwater ecosystems.</title>
        <authorList>
            <person name="He C.Y."/>
            <person name="Keren R."/>
            <person name="Whittaker M."/>
            <person name="Farag I.F."/>
            <person name="Doudna J."/>
            <person name="Cate J.H.D."/>
            <person name="Banfield J.F."/>
        </authorList>
    </citation>
    <scope>NUCLEOTIDE SEQUENCE</scope>
    <source>
        <strain evidence="5">NC_groundwater_717_Ag_S-0.2um_59_8</strain>
    </source>
</reference>
<evidence type="ECO:0000256" key="1">
    <source>
        <dbReference type="ARBA" id="ARBA00004167"/>
    </source>
</evidence>
<proteinExistence type="inferred from homology"/>
<keyword evidence="3" id="KW-1133">Transmembrane helix</keyword>
<dbReference type="CDD" id="cd08826">
    <property type="entry name" value="SPFH_eoslipins_u1"/>
    <property type="match status" value="1"/>
</dbReference>
<dbReference type="InterPro" id="IPR036013">
    <property type="entry name" value="Band_7/SPFH_dom_sf"/>
</dbReference>
<feature type="domain" description="Band 7" evidence="4">
    <location>
        <begin position="21"/>
        <end position="178"/>
    </location>
</feature>
<dbReference type="InterPro" id="IPR001107">
    <property type="entry name" value="Band_7"/>
</dbReference>
<evidence type="ECO:0000313" key="5">
    <source>
        <dbReference type="EMBL" id="MBI3014698.1"/>
    </source>
</evidence>
<comment type="similarity">
    <text evidence="2">Belongs to the band 7/mec-2 family.</text>
</comment>
<dbReference type="SMART" id="SM00244">
    <property type="entry name" value="PHB"/>
    <property type="match status" value="1"/>
</dbReference>
<comment type="subcellular location">
    <subcellularLocation>
        <location evidence="1">Membrane</location>
        <topology evidence="1">Single-pass membrane protein</topology>
    </subcellularLocation>
</comment>
<dbReference type="Pfam" id="PF01145">
    <property type="entry name" value="Band_7"/>
    <property type="match status" value="1"/>
</dbReference>
<comment type="caution">
    <text evidence="5">The sequence shown here is derived from an EMBL/GenBank/DDBJ whole genome shotgun (WGS) entry which is preliminary data.</text>
</comment>
<name>A0A932GP22_UNCTE</name>
<keyword evidence="3" id="KW-0472">Membrane</keyword>
<dbReference type="PANTHER" id="PTHR10264:SF19">
    <property type="entry name" value="AT06885P-RELATED"/>
    <property type="match status" value="1"/>
</dbReference>
<accession>A0A932GP22</accession>